<dbReference type="GO" id="GO:0005840">
    <property type="term" value="C:ribosome"/>
    <property type="evidence" value="ECO:0007669"/>
    <property type="project" value="UniProtKB-KW"/>
</dbReference>
<dbReference type="GO" id="GO:1990904">
    <property type="term" value="C:ribonucleoprotein complex"/>
    <property type="evidence" value="ECO:0007669"/>
    <property type="project" value="UniProtKB-KW"/>
</dbReference>
<keyword evidence="3" id="KW-0687">Ribonucleoprotein</keyword>
<dbReference type="Pfam" id="PF00687">
    <property type="entry name" value="Ribosomal_L1"/>
    <property type="match status" value="1"/>
</dbReference>
<dbReference type="Gene3D" id="3.30.190.20">
    <property type="match status" value="1"/>
</dbReference>
<dbReference type="InterPro" id="IPR023674">
    <property type="entry name" value="Ribosomal_uL1-like"/>
</dbReference>
<dbReference type="InterPro" id="IPR028364">
    <property type="entry name" value="Ribosomal_uL1/biogenesis"/>
</dbReference>
<evidence type="ECO:0000256" key="5">
    <source>
        <dbReference type="SAM" id="Phobius"/>
    </source>
</evidence>
<dbReference type="EMBL" id="CVRI01000026">
    <property type="protein sequence ID" value="CRK92349.1"/>
    <property type="molecule type" value="Genomic_DNA"/>
</dbReference>
<gene>
    <name evidence="6" type="ORF">CLUMA_CG005923</name>
</gene>
<dbReference type="InterPro" id="IPR016095">
    <property type="entry name" value="Ribosomal_uL1_3-a/b-sand"/>
</dbReference>
<keyword evidence="5" id="KW-0472">Membrane</keyword>
<accession>A0A1J1HWF5</accession>
<evidence type="ECO:0000313" key="6">
    <source>
        <dbReference type="EMBL" id="CRK92349.1"/>
    </source>
</evidence>
<name>A0A1J1HWF5_9DIPT</name>
<evidence type="ECO:0000313" key="7">
    <source>
        <dbReference type="Proteomes" id="UP000183832"/>
    </source>
</evidence>
<feature type="region of interest" description="Disordered" evidence="4">
    <location>
        <begin position="365"/>
        <end position="393"/>
    </location>
</feature>
<evidence type="ECO:0000256" key="4">
    <source>
        <dbReference type="SAM" id="MobiDB-lite"/>
    </source>
</evidence>
<feature type="transmembrane region" description="Helical" evidence="5">
    <location>
        <begin position="6"/>
        <end position="27"/>
    </location>
</feature>
<evidence type="ECO:0000256" key="3">
    <source>
        <dbReference type="ARBA" id="ARBA00023274"/>
    </source>
</evidence>
<dbReference type="AlphaFoldDB" id="A0A1J1HWF5"/>
<keyword evidence="5" id="KW-1133">Transmembrane helix</keyword>
<keyword evidence="5" id="KW-0812">Transmembrane</keyword>
<dbReference type="PANTHER" id="PTHR36427:SF3">
    <property type="entry name" value="LARGE RIBOSOMAL SUBUNIT PROTEIN UL1M"/>
    <property type="match status" value="1"/>
</dbReference>
<comment type="similarity">
    <text evidence="1">Belongs to the universal ribosomal protein uL1 family.</text>
</comment>
<evidence type="ECO:0000256" key="1">
    <source>
        <dbReference type="ARBA" id="ARBA00010531"/>
    </source>
</evidence>
<dbReference type="PANTHER" id="PTHR36427">
    <property type="entry name" value="54S RIBOSOMAL PROTEIN L1, MITOCHONDRIAL"/>
    <property type="match status" value="1"/>
</dbReference>
<proteinExistence type="inferred from homology"/>
<dbReference type="Proteomes" id="UP000183832">
    <property type="component" value="Unassembled WGS sequence"/>
</dbReference>
<dbReference type="SUPFAM" id="SSF56808">
    <property type="entry name" value="Ribosomal protein L1"/>
    <property type="match status" value="1"/>
</dbReference>
<evidence type="ECO:0000256" key="2">
    <source>
        <dbReference type="ARBA" id="ARBA00022980"/>
    </source>
</evidence>
<reference evidence="6 7" key="1">
    <citation type="submission" date="2015-04" db="EMBL/GenBank/DDBJ databases">
        <authorList>
            <person name="Syromyatnikov M.Y."/>
            <person name="Popov V.N."/>
        </authorList>
    </citation>
    <scope>NUCLEOTIDE SEQUENCE [LARGE SCALE GENOMIC DNA]</scope>
</reference>
<dbReference type="STRING" id="568069.A0A1J1HWF5"/>
<dbReference type="Gene3D" id="3.40.50.790">
    <property type="match status" value="1"/>
</dbReference>
<keyword evidence="2" id="KW-0689">Ribosomal protein</keyword>
<organism evidence="6 7">
    <name type="scientific">Clunio marinus</name>
    <dbReference type="NCBI Taxonomy" id="568069"/>
    <lineage>
        <taxon>Eukaryota</taxon>
        <taxon>Metazoa</taxon>
        <taxon>Ecdysozoa</taxon>
        <taxon>Arthropoda</taxon>
        <taxon>Hexapoda</taxon>
        <taxon>Insecta</taxon>
        <taxon>Pterygota</taxon>
        <taxon>Neoptera</taxon>
        <taxon>Endopterygota</taxon>
        <taxon>Diptera</taxon>
        <taxon>Nematocera</taxon>
        <taxon>Chironomoidea</taxon>
        <taxon>Chironomidae</taxon>
        <taxon>Clunio</taxon>
    </lineage>
</organism>
<protein>
    <submittedName>
        <fullName evidence="6">CLUMA_CG005923, isoform A</fullName>
    </submittedName>
</protein>
<dbReference type="OrthoDB" id="1747252at2759"/>
<sequence>MFDFITNYASINLLPAIFASLFASIHFHNKTMLRKSLNLIQVYSSNQFRQNIRTLYVSATNEAARKGTREKARAKKVKVEIKKVAFVPFNRKKLKIDMTNKHIDDSWKAIPADDVYVGKYYRWRVYTAPEAIEAHKETHHPSMYNEPNAPLFAHVELNMQGEKVTRFVENFYRIAPVQHKFDHGQERTILVFTKGQENIEMAKNAGATYVGGTELVKDIQNGDLLLTDYQYAIAHPNILPDLLPIRGLMKKKYPNPKNGTLGADLDEIIRRFQNGIQYSAMKDENQKDFGLITAQIGTLDMETSHLEENLASLLKDVNTVRPKRAGKFITRVLLKSPPSKEQLKIDPFVYVDVGKPEVKKEVTLKKSKKRGRSFAKSVDEEEVVEPAVKEAAN</sequence>
<keyword evidence="7" id="KW-1185">Reference proteome</keyword>